<evidence type="ECO:0000256" key="4">
    <source>
        <dbReference type="ARBA" id="ARBA00023136"/>
    </source>
</evidence>
<dbReference type="SUPFAM" id="SSF103473">
    <property type="entry name" value="MFS general substrate transporter"/>
    <property type="match status" value="1"/>
</dbReference>
<accession>A0A7C9RR40</accession>
<evidence type="ECO:0000313" key="8">
    <source>
        <dbReference type="Proteomes" id="UP000481360"/>
    </source>
</evidence>
<dbReference type="GO" id="GO:0005886">
    <property type="term" value="C:plasma membrane"/>
    <property type="evidence" value="ECO:0007669"/>
    <property type="project" value="UniProtKB-SubCell"/>
</dbReference>
<keyword evidence="4 5" id="KW-0472">Membrane</keyword>
<feature type="domain" description="Major facilitator superfamily (MFS) profile" evidence="6">
    <location>
        <begin position="1"/>
        <end position="73"/>
    </location>
</feature>
<dbReference type="Gene3D" id="1.20.1250.20">
    <property type="entry name" value="MFS general substrate transporter like domains"/>
    <property type="match status" value="1"/>
</dbReference>
<reference evidence="7 8" key="1">
    <citation type="submission" date="2020-03" db="EMBL/GenBank/DDBJ databases">
        <title>Isolation and identification of active actinomycetes.</title>
        <authorList>
            <person name="Sun X."/>
        </authorList>
    </citation>
    <scope>NUCLEOTIDE SEQUENCE [LARGE SCALE GENOMIC DNA]</scope>
    <source>
        <strain evidence="7 8">NEAU-D13</strain>
    </source>
</reference>
<dbReference type="InterPro" id="IPR036259">
    <property type="entry name" value="MFS_trans_sf"/>
</dbReference>
<evidence type="ECO:0000256" key="1">
    <source>
        <dbReference type="ARBA" id="ARBA00004651"/>
    </source>
</evidence>
<dbReference type="AlphaFoldDB" id="A0A7C9RR40"/>
<evidence type="ECO:0000256" key="3">
    <source>
        <dbReference type="ARBA" id="ARBA00022989"/>
    </source>
</evidence>
<sequence>MPFFGNALSAAAPDETGWASGLLNAVQQLGATAGVALLGAVFFRFGVTAAVLASMVLIVTVLVLTVVMVPRRERAPSAHAGGS</sequence>
<comment type="caution">
    <text evidence="7">The sequence shown here is derived from an EMBL/GenBank/DDBJ whole genome shotgun (WGS) entry which is preliminary data.</text>
</comment>
<organism evidence="7 8">
    <name type="scientific">Lentzea alba</name>
    <dbReference type="NCBI Taxonomy" id="2714351"/>
    <lineage>
        <taxon>Bacteria</taxon>
        <taxon>Bacillati</taxon>
        <taxon>Actinomycetota</taxon>
        <taxon>Actinomycetes</taxon>
        <taxon>Pseudonocardiales</taxon>
        <taxon>Pseudonocardiaceae</taxon>
        <taxon>Lentzea</taxon>
    </lineage>
</organism>
<proteinExistence type="predicted"/>
<keyword evidence="3 5" id="KW-1133">Transmembrane helix</keyword>
<dbReference type="Proteomes" id="UP000481360">
    <property type="component" value="Unassembled WGS sequence"/>
</dbReference>
<dbReference type="EMBL" id="JAAMPJ010000001">
    <property type="protein sequence ID" value="NGY58502.1"/>
    <property type="molecule type" value="Genomic_DNA"/>
</dbReference>
<dbReference type="RefSeq" id="WP_166044531.1">
    <property type="nucleotide sequence ID" value="NZ_JAAMPJ010000001.1"/>
</dbReference>
<evidence type="ECO:0000256" key="2">
    <source>
        <dbReference type="ARBA" id="ARBA00022692"/>
    </source>
</evidence>
<evidence type="ECO:0000313" key="7">
    <source>
        <dbReference type="EMBL" id="NGY58502.1"/>
    </source>
</evidence>
<name>A0A7C9RR40_9PSEU</name>
<protein>
    <submittedName>
        <fullName evidence="7">MFS transporter</fullName>
    </submittedName>
</protein>
<evidence type="ECO:0000256" key="5">
    <source>
        <dbReference type="SAM" id="Phobius"/>
    </source>
</evidence>
<dbReference type="InterPro" id="IPR020846">
    <property type="entry name" value="MFS_dom"/>
</dbReference>
<gene>
    <name evidence="7" type="ORF">G7043_06080</name>
</gene>
<evidence type="ECO:0000259" key="6">
    <source>
        <dbReference type="PROSITE" id="PS50850"/>
    </source>
</evidence>
<dbReference type="PROSITE" id="PS50850">
    <property type="entry name" value="MFS"/>
    <property type="match status" value="1"/>
</dbReference>
<feature type="transmembrane region" description="Helical" evidence="5">
    <location>
        <begin position="45"/>
        <end position="69"/>
    </location>
</feature>
<dbReference type="GO" id="GO:0022857">
    <property type="term" value="F:transmembrane transporter activity"/>
    <property type="evidence" value="ECO:0007669"/>
    <property type="project" value="InterPro"/>
</dbReference>
<keyword evidence="2 5" id="KW-0812">Transmembrane</keyword>
<comment type="subcellular location">
    <subcellularLocation>
        <location evidence="1">Cell membrane</location>
        <topology evidence="1">Multi-pass membrane protein</topology>
    </subcellularLocation>
</comment>
<keyword evidence="8" id="KW-1185">Reference proteome</keyword>